<dbReference type="InterPro" id="IPR043744">
    <property type="entry name" value="DUF5689"/>
</dbReference>
<evidence type="ECO:0000259" key="2">
    <source>
        <dbReference type="PROSITE" id="PS51841"/>
    </source>
</evidence>
<evidence type="ECO:0000313" key="3">
    <source>
        <dbReference type="EMBL" id="MFD0799071.1"/>
    </source>
</evidence>
<dbReference type="Pfam" id="PF18942">
    <property type="entry name" value="DUF5689"/>
    <property type="match status" value="1"/>
</dbReference>
<gene>
    <name evidence="3" type="ORF">ACFQZJ_16475</name>
</gene>
<dbReference type="InterPro" id="IPR036415">
    <property type="entry name" value="Lamin_tail_dom_sf"/>
</dbReference>
<feature type="domain" description="LTD" evidence="2">
    <location>
        <begin position="282"/>
        <end position="431"/>
    </location>
</feature>
<name>A0ABW3B822_9FLAO</name>
<dbReference type="Pfam" id="PF00932">
    <property type="entry name" value="LTD"/>
    <property type="match status" value="1"/>
</dbReference>
<protein>
    <submittedName>
        <fullName evidence="3">DUF5689 domain-containing protein</fullName>
    </submittedName>
</protein>
<dbReference type="Proteomes" id="UP001597012">
    <property type="component" value="Unassembled WGS sequence"/>
</dbReference>
<dbReference type="EMBL" id="JBHTHY010000014">
    <property type="protein sequence ID" value="MFD0799071.1"/>
    <property type="molecule type" value="Genomic_DNA"/>
</dbReference>
<sequence>MEQRSKPVTRMHALLVKVLVFLLLMAGCVKNRDFDPLETACNSDLVVNASFDDVRNLYDGETVQIQEDLIIAGYVVSSDITGNFFGVLHFQDTPADPTEAFQIEIDLRDSHLFFAVGDKIHIKLKGLYLGKSKEVYKIGGVFLSFGNISVGRLPSNAVFEHLFVSCGARQMIVPAPINLSELSENVGGTLVQLKNVEFSQSDLGLPFAVEREETTRILVDCNDNEIEMRNSGFSDFQADVLPSGSGSITGVLIKENDDFYIQIRDLDDIDFTDERCQDVIDEFTSLSIFFTEFADPSNNAKARFIEIYNAADSALSLKGWQIARYTNTSLEISSSLDLSDYVIEANTTLVAAADADEFLKVYGFLPDITAGSNSPADSNGDDNFELIDPFGTVIDVFGVIGIDGSGTNHEFEDGRAFRKQEVNSGKTSYTFAEWVVLNDTGGQGTGNDPQIAPDDYTPGTRE</sequence>
<dbReference type="PROSITE" id="PS51841">
    <property type="entry name" value="LTD"/>
    <property type="match status" value="1"/>
</dbReference>
<proteinExistence type="predicted"/>
<dbReference type="InterPro" id="IPR001322">
    <property type="entry name" value="Lamin_tail_dom"/>
</dbReference>
<evidence type="ECO:0000256" key="1">
    <source>
        <dbReference type="SAM" id="MobiDB-lite"/>
    </source>
</evidence>
<feature type="region of interest" description="Disordered" evidence="1">
    <location>
        <begin position="439"/>
        <end position="462"/>
    </location>
</feature>
<dbReference type="RefSeq" id="WP_379935975.1">
    <property type="nucleotide sequence ID" value="NZ_JBHTHY010000014.1"/>
</dbReference>
<dbReference type="PROSITE" id="PS51257">
    <property type="entry name" value="PROKAR_LIPOPROTEIN"/>
    <property type="match status" value="1"/>
</dbReference>
<keyword evidence="4" id="KW-1185">Reference proteome</keyword>
<evidence type="ECO:0000313" key="4">
    <source>
        <dbReference type="Proteomes" id="UP001597012"/>
    </source>
</evidence>
<accession>A0ABW3B822</accession>
<organism evidence="3 4">
    <name type="scientific">Maribacter chungangensis</name>
    <dbReference type="NCBI Taxonomy" id="1069117"/>
    <lineage>
        <taxon>Bacteria</taxon>
        <taxon>Pseudomonadati</taxon>
        <taxon>Bacteroidota</taxon>
        <taxon>Flavobacteriia</taxon>
        <taxon>Flavobacteriales</taxon>
        <taxon>Flavobacteriaceae</taxon>
        <taxon>Maribacter</taxon>
    </lineage>
</organism>
<dbReference type="SUPFAM" id="SSF74853">
    <property type="entry name" value="Lamin A/C globular tail domain"/>
    <property type="match status" value="1"/>
</dbReference>
<reference evidence="4" key="1">
    <citation type="journal article" date="2019" name="Int. J. Syst. Evol. Microbiol.">
        <title>The Global Catalogue of Microorganisms (GCM) 10K type strain sequencing project: providing services to taxonomists for standard genome sequencing and annotation.</title>
        <authorList>
            <consortium name="The Broad Institute Genomics Platform"/>
            <consortium name="The Broad Institute Genome Sequencing Center for Infectious Disease"/>
            <person name="Wu L."/>
            <person name="Ma J."/>
        </authorList>
    </citation>
    <scope>NUCLEOTIDE SEQUENCE [LARGE SCALE GENOMIC DNA]</scope>
    <source>
        <strain evidence="4">CCUG 61948</strain>
    </source>
</reference>
<comment type="caution">
    <text evidence="3">The sequence shown here is derived from an EMBL/GenBank/DDBJ whole genome shotgun (WGS) entry which is preliminary data.</text>
</comment>
<dbReference type="Gene3D" id="2.60.40.1260">
    <property type="entry name" value="Lamin Tail domain"/>
    <property type="match status" value="1"/>
</dbReference>